<keyword evidence="2" id="KW-1185">Reference proteome</keyword>
<dbReference type="PANTHER" id="PTHR33050">
    <property type="entry name" value="REVERSE TRANSCRIPTASE DOMAIN-CONTAINING PROTEIN"/>
    <property type="match status" value="1"/>
</dbReference>
<sequence length="380" mass="42134">MNTLEKTHAANIATVVQHWETRAKIYGVDLAKRGNLSLPDTVRICRGQTSENPRPNKDLYELPPPAHPEMSDNVVHWNSIVRHGVTPRWSKDKPRQQHKDLQTMAALMDTGAASVWSEVFISPLAVVDKPGAVKVDIRLINDYSFPPDASVNNYTDRSDHPLISYNPPKAIARRIHQLKQLNPATSVLLMLGDVAGAFRHVPIHADELHMFSFLYEDVLVIDLSCGFGWCGSRSYYSLAGNLINYSYEFGNRLTRKFTGNVWCDDHTCVELDEGNRCSDANIALRRAIATILGPTAINELKFTRWSTVVKALGHLWGTEAGCVSIPPDKITKAVGRVNCLLQARSITKTAVLKTIGSLRHVASCSRPARAFSSGYNLAPI</sequence>
<evidence type="ECO:0000313" key="2">
    <source>
        <dbReference type="Proteomes" id="UP001165121"/>
    </source>
</evidence>
<accession>A0A9W6XAP9</accession>
<dbReference type="InterPro" id="IPR052055">
    <property type="entry name" value="Hepadnavirus_pol/RT"/>
</dbReference>
<reference evidence="1" key="1">
    <citation type="submission" date="2023-04" db="EMBL/GenBank/DDBJ databases">
        <title>Phytophthora fragariaefolia NBRC 109709.</title>
        <authorList>
            <person name="Ichikawa N."/>
            <person name="Sato H."/>
            <person name="Tonouchi N."/>
        </authorList>
    </citation>
    <scope>NUCLEOTIDE SEQUENCE</scope>
    <source>
        <strain evidence="1">NBRC 109709</strain>
    </source>
</reference>
<dbReference type="EMBL" id="BSXT01000842">
    <property type="protein sequence ID" value="GMF34989.1"/>
    <property type="molecule type" value="Genomic_DNA"/>
</dbReference>
<organism evidence="1 2">
    <name type="scientific">Phytophthora fragariaefolia</name>
    <dbReference type="NCBI Taxonomy" id="1490495"/>
    <lineage>
        <taxon>Eukaryota</taxon>
        <taxon>Sar</taxon>
        <taxon>Stramenopiles</taxon>
        <taxon>Oomycota</taxon>
        <taxon>Peronosporomycetes</taxon>
        <taxon>Peronosporales</taxon>
        <taxon>Peronosporaceae</taxon>
        <taxon>Phytophthora</taxon>
    </lineage>
</organism>
<evidence type="ECO:0000313" key="1">
    <source>
        <dbReference type="EMBL" id="GMF34989.1"/>
    </source>
</evidence>
<proteinExistence type="predicted"/>
<protein>
    <submittedName>
        <fullName evidence="1">Unnamed protein product</fullName>
    </submittedName>
</protein>
<dbReference type="Proteomes" id="UP001165121">
    <property type="component" value="Unassembled WGS sequence"/>
</dbReference>
<dbReference type="PANTHER" id="PTHR33050:SF7">
    <property type="entry name" value="RIBONUCLEASE H"/>
    <property type="match status" value="1"/>
</dbReference>
<name>A0A9W6XAP9_9STRA</name>
<dbReference type="AlphaFoldDB" id="A0A9W6XAP9"/>
<gene>
    <name evidence="1" type="ORF">Pfra01_000914400</name>
</gene>
<comment type="caution">
    <text evidence="1">The sequence shown here is derived from an EMBL/GenBank/DDBJ whole genome shotgun (WGS) entry which is preliminary data.</text>
</comment>
<dbReference type="OrthoDB" id="123788at2759"/>